<evidence type="ECO:0000313" key="3">
    <source>
        <dbReference type="EMBL" id="EAR84741.1"/>
    </source>
</evidence>
<dbReference type="AlphaFoldDB" id="Q22HG0"/>
<dbReference type="RefSeq" id="XP_001032404.1">
    <property type="nucleotide sequence ID" value="XM_001032404.1"/>
</dbReference>
<dbReference type="GeneID" id="7832820"/>
<feature type="compositionally biased region" description="Low complexity" evidence="2">
    <location>
        <begin position="83"/>
        <end position="94"/>
    </location>
</feature>
<dbReference type="EMBL" id="GG662588">
    <property type="protein sequence ID" value="EAR84741.1"/>
    <property type="molecule type" value="Genomic_DNA"/>
</dbReference>
<feature type="region of interest" description="Disordered" evidence="2">
    <location>
        <begin position="374"/>
        <end position="410"/>
    </location>
</feature>
<feature type="region of interest" description="Disordered" evidence="2">
    <location>
        <begin position="82"/>
        <end position="104"/>
    </location>
</feature>
<evidence type="ECO:0000313" key="4">
    <source>
        <dbReference type="Proteomes" id="UP000009168"/>
    </source>
</evidence>
<feature type="region of interest" description="Disordered" evidence="2">
    <location>
        <begin position="422"/>
        <end position="443"/>
    </location>
</feature>
<dbReference type="KEGG" id="tet:TTHERM_00637430"/>
<feature type="compositionally biased region" description="Polar residues" evidence="2">
    <location>
        <begin position="401"/>
        <end position="410"/>
    </location>
</feature>
<accession>Q22HG0</accession>
<gene>
    <name evidence="3" type="ORF">TTHERM_00637430</name>
</gene>
<evidence type="ECO:0000256" key="2">
    <source>
        <dbReference type="SAM" id="MobiDB-lite"/>
    </source>
</evidence>
<reference evidence="4" key="1">
    <citation type="journal article" date="2006" name="PLoS Biol.">
        <title>Macronuclear genome sequence of the ciliate Tetrahymena thermophila, a model eukaryote.</title>
        <authorList>
            <person name="Eisen J.A."/>
            <person name="Coyne R.S."/>
            <person name="Wu M."/>
            <person name="Wu D."/>
            <person name="Thiagarajan M."/>
            <person name="Wortman J.R."/>
            <person name="Badger J.H."/>
            <person name="Ren Q."/>
            <person name="Amedeo P."/>
            <person name="Jones K.M."/>
            <person name="Tallon L.J."/>
            <person name="Delcher A.L."/>
            <person name="Salzberg S.L."/>
            <person name="Silva J.C."/>
            <person name="Haas B.J."/>
            <person name="Majoros W.H."/>
            <person name="Farzad M."/>
            <person name="Carlton J.M."/>
            <person name="Smith R.K. Jr."/>
            <person name="Garg J."/>
            <person name="Pearlman R.E."/>
            <person name="Karrer K.M."/>
            <person name="Sun L."/>
            <person name="Manning G."/>
            <person name="Elde N.C."/>
            <person name="Turkewitz A.P."/>
            <person name="Asai D.J."/>
            <person name="Wilkes D.E."/>
            <person name="Wang Y."/>
            <person name="Cai H."/>
            <person name="Collins K."/>
            <person name="Stewart B.A."/>
            <person name="Lee S.R."/>
            <person name="Wilamowska K."/>
            <person name="Weinberg Z."/>
            <person name="Ruzzo W.L."/>
            <person name="Wloga D."/>
            <person name="Gaertig J."/>
            <person name="Frankel J."/>
            <person name="Tsao C.-C."/>
            <person name="Gorovsky M.A."/>
            <person name="Keeling P.J."/>
            <person name="Waller R.F."/>
            <person name="Patron N.J."/>
            <person name="Cherry J.M."/>
            <person name="Stover N.A."/>
            <person name="Krieger C.J."/>
            <person name="del Toro C."/>
            <person name="Ryder H.F."/>
            <person name="Williamson S.C."/>
            <person name="Barbeau R.A."/>
            <person name="Hamilton E.P."/>
            <person name="Orias E."/>
        </authorList>
    </citation>
    <scope>NUCLEOTIDE SEQUENCE [LARGE SCALE GENOMIC DNA]</scope>
    <source>
        <strain evidence="4">SB210</strain>
    </source>
</reference>
<organism evidence="3 4">
    <name type="scientific">Tetrahymena thermophila (strain SB210)</name>
    <dbReference type="NCBI Taxonomy" id="312017"/>
    <lineage>
        <taxon>Eukaryota</taxon>
        <taxon>Sar</taxon>
        <taxon>Alveolata</taxon>
        <taxon>Ciliophora</taxon>
        <taxon>Intramacronucleata</taxon>
        <taxon>Oligohymenophorea</taxon>
        <taxon>Hymenostomatida</taxon>
        <taxon>Tetrahymenina</taxon>
        <taxon>Tetrahymenidae</taxon>
        <taxon>Tetrahymena</taxon>
    </lineage>
</organism>
<dbReference type="InParanoid" id="Q22HG0"/>
<protein>
    <submittedName>
        <fullName evidence="3">Uncharacterized protein</fullName>
    </submittedName>
</protein>
<feature type="coiled-coil region" evidence="1">
    <location>
        <begin position="27"/>
        <end position="54"/>
    </location>
</feature>
<feature type="coiled-coil region" evidence="1">
    <location>
        <begin position="548"/>
        <end position="575"/>
    </location>
</feature>
<feature type="compositionally biased region" description="Polar residues" evidence="2">
    <location>
        <begin position="374"/>
        <end position="384"/>
    </location>
</feature>
<dbReference type="HOGENOM" id="CLU_327219_0_0_1"/>
<sequence length="880" mass="104467">MLLKVIKLENQQNNEPIIENQQSDSVIKKIDIYSENTKEEIDNLNQNYILLKAAQNFFKEKQGDEQKPVKDSIRIFNNFRIRSNSPQNQNQSQNKDGGINLGQSMNKYEDKKSEKIYKQQQSQASKVLANSQVKKIGSITDNSTLAQVQQNTSQKYTEEVESKIIGKSQSPTQKLQQYMLMRDQAELRMTNKQMKQANNLVSQNVYRKNKSEWILQQLSRFSPQQVLNLEDPVILEAIKNLDLRVEDMKNWIQVSDFYNIQESTKMQMRRYLTALNEWFYKIESIIQERDRIIFEQKKQKNKASAQNKIEKFYQNFTHSKYYREFDIEKGGGSSRGRVKKIQQSDANKSDYINSIVMNSDGSHFIEDLKLQSSHPQFDNSQNMDSSKKLKNSDPNFKNIKSPGQSYSPQKQVLNNESNITKQLKQQQEANQTSRNSLFTPNILNQSKDASQINKENGGNLDEKIVELDGSMYEKSEIIQSNKEQVNSNQVKPLFNQIQKSRYNKDDFQKKIKKKLIVEERLTNLRIHEALKYEEEQSNLQVTLKKKKILCNQRKQEDLQNKLQKIKDRNNYIDEKKNYHQLQKEEDINRRFQIIQKIQQEDEHFLNIKQKKEEIKQLMSFERDKQAQLKQQIMREQSAINADEEMKQKLEEIQRMDESIDMKNQKRESLMQAIQEKTKTQNEQKAQVLLKQYEYQKQLQEQIAGEIASKYSKSAKFLKQLQKQRSQNINEINREFEKKQKEIEERMQNIETQENQVKQEAKKLLQTRMSTSEAQRKRRLEELKQQISRTNLDKANKTMQSFYQIQKEKISKGDKYLQEEYNNRNNYQDHMIQKELYLKKCAAIRINSSFQRENIICSPKKINYIAQQIRSNQFNNIDHSF</sequence>
<dbReference type="Proteomes" id="UP000009168">
    <property type="component" value="Unassembled WGS sequence"/>
</dbReference>
<keyword evidence="4" id="KW-1185">Reference proteome</keyword>
<feature type="coiled-coil region" evidence="1">
    <location>
        <begin position="717"/>
        <end position="799"/>
    </location>
</feature>
<proteinExistence type="predicted"/>
<feature type="coiled-coil region" evidence="1">
    <location>
        <begin position="611"/>
        <end position="682"/>
    </location>
</feature>
<evidence type="ECO:0000256" key="1">
    <source>
        <dbReference type="SAM" id="Coils"/>
    </source>
</evidence>
<keyword evidence="1" id="KW-0175">Coiled coil</keyword>
<name>Q22HG0_TETTS</name>
<dbReference type="STRING" id="312017.Q22HG0"/>